<gene>
    <name evidence="2" type="ORF">KIL84_008045</name>
</gene>
<reference evidence="2" key="1">
    <citation type="submission" date="2021-09" db="EMBL/GenBank/DDBJ databases">
        <title>The genome of Mauremys mutica provides insights into the evolution of semi-aquatic lifestyle.</title>
        <authorList>
            <person name="Gong S."/>
            <person name="Gao Y."/>
        </authorList>
    </citation>
    <scope>NUCLEOTIDE SEQUENCE</scope>
    <source>
        <strain evidence="2">MM-2020</strain>
        <tissue evidence="2">Muscle</tissue>
    </source>
</reference>
<proteinExistence type="predicted"/>
<evidence type="ECO:0000313" key="3">
    <source>
        <dbReference type="Proteomes" id="UP000827986"/>
    </source>
</evidence>
<protein>
    <submittedName>
        <fullName evidence="2">Uncharacterized protein</fullName>
    </submittedName>
</protein>
<dbReference type="AlphaFoldDB" id="A0A9D3X435"/>
<dbReference type="EMBL" id="JAHDVG010000483">
    <property type="protein sequence ID" value="KAH1172427.1"/>
    <property type="molecule type" value="Genomic_DNA"/>
</dbReference>
<feature type="region of interest" description="Disordered" evidence="1">
    <location>
        <begin position="87"/>
        <end position="109"/>
    </location>
</feature>
<accession>A0A9D3X435</accession>
<dbReference type="Proteomes" id="UP000827986">
    <property type="component" value="Unassembled WGS sequence"/>
</dbReference>
<name>A0A9D3X435_9SAUR</name>
<sequence length="109" mass="11782">MGDPAEGKNGGSKPKMAYAAVMPRKAGEWMFMEGAGNDTVLKAEGGWRSDRGRRGHEQRDIRGQLCLPAGPNILGFFATEGLKVHPTRSQQTCGKNGNTNKHTKKKQSG</sequence>
<keyword evidence="3" id="KW-1185">Reference proteome</keyword>
<evidence type="ECO:0000256" key="1">
    <source>
        <dbReference type="SAM" id="MobiDB-lite"/>
    </source>
</evidence>
<evidence type="ECO:0000313" key="2">
    <source>
        <dbReference type="EMBL" id="KAH1172427.1"/>
    </source>
</evidence>
<organism evidence="2 3">
    <name type="scientific">Mauremys mutica</name>
    <name type="common">yellowpond turtle</name>
    <dbReference type="NCBI Taxonomy" id="74926"/>
    <lineage>
        <taxon>Eukaryota</taxon>
        <taxon>Metazoa</taxon>
        <taxon>Chordata</taxon>
        <taxon>Craniata</taxon>
        <taxon>Vertebrata</taxon>
        <taxon>Euteleostomi</taxon>
        <taxon>Archelosauria</taxon>
        <taxon>Testudinata</taxon>
        <taxon>Testudines</taxon>
        <taxon>Cryptodira</taxon>
        <taxon>Durocryptodira</taxon>
        <taxon>Testudinoidea</taxon>
        <taxon>Geoemydidae</taxon>
        <taxon>Geoemydinae</taxon>
        <taxon>Mauremys</taxon>
    </lineage>
</organism>
<comment type="caution">
    <text evidence="2">The sequence shown here is derived from an EMBL/GenBank/DDBJ whole genome shotgun (WGS) entry which is preliminary data.</text>
</comment>